<gene>
    <name evidence="2" type="primary">AVEN_205278_1</name>
    <name evidence="2" type="ORF">TNCT_192961</name>
</gene>
<evidence type="ECO:0000313" key="3">
    <source>
        <dbReference type="Proteomes" id="UP000887116"/>
    </source>
</evidence>
<accession>A0A8X6F5H5</accession>
<comment type="caution">
    <text evidence="2">The sequence shown here is derived from an EMBL/GenBank/DDBJ whole genome shotgun (WGS) entry which is preliminary data.</text>
</comment>
<organism evidence="2 3">
    <name type="scientific">Trichonephila clavata</name>
    <name type="common">Joro spider</name>
    <name type="synonym">Nephila clavata</name>
    <dbReference type="NCBI Taxonomy" id="2740835"/>
    <lineage>
        <taxon>Eukaryota</taxon>
        <taxon>Metazoa</taxon>
        <taxon>Ecdysozoa</taxon>
        <taxon>Arthropoda</taxon>
        <taxon>Chelicerata</taxon>
        <taxon>Arachnida</taxon>
        <taxon>Araneae</taxon>
        <taxon>Araneomorphae</taxon>
        <taxon>Entelegynae</taxon>
        <taxon>Araneoidea</taxon>
        <taxon>Nephilidae</taxon>
        <taxon>Trichonephila</taxon>
    </lineage>
</organism>
<feature type="compositionally biased region" description="Acidic residues" evidence="1">
    <location>
        <begin position="738"/>
        <end position="767"/>
    </location>
</feature>
<dbReference type="Gene3D" id="1.25.10.10">
    <property type="entry name" value="Leucine-rich Repeat Variant"/>
    <property type="match status" value="1"/>
</dbReference>
<evidence type="ECO:0000313" key="2">
    <source>
        <dbReference type="EMBL" id="GFQ70109.1"/>
    </source>
</evidence>
<feature type="compositionally biased region" description="Basic and acidic residues" evidence="1">
    <location>
        <begin position="768"/>
        <end position="782"/>
    </location>
</feature>
<proteinExistence type="predicted"/>
<dbReference type="GO" id="GO:0005634">
    <property type="term" value="C:nucleus"/>
    <property type="evidence" value="ECO:0007669"/>
    <property type="project" value="TreeGrafter"/>
</dbReference>
<feature type="region of interest" description="Disordered" evidence="1">
    <location>
        <begin position="691"/>
        <end position="827"/>
    </location>
</feature>
<dbReference type="Proteomes" id="UP000887116">
    <property type="component" value="Unassembled WGS sequence"/>
</dbReference>
<feature type="region of interest" description="Disordered" evidence="1">
    <location>
        <begin position="575"/>
        <end position="655"/>
    </location>
</feature>
<dbReference type="AlphaFoldDB" id="A0A8X6F5H5"/>
<name>A0A8X6F5H5_TRICU</name>
<protein>
    <submittedName>
        <fullName evidence="2">Uncharacterized protein</fullName>
    </submittedName>
</protein>
<dbReference type="SUPFAM" id="SSF48371">
    <property type="entry name" value="ARM repeat"/>
    <property type="match status" value="1"/>
</dbReference>
<dbReference type="InterPro" id="IPR016024">
    <property type="entry name" value="ARM-type_fold"/>
</dbReference>
<dbReference type="PANTHER" id="PTHR34105">
    <property type="entry name" value="PROLINE-, GLUTAMIC ACID- AND LEUCINE-RICH PROTEIN 1"/>
    <property type="match status" value="1"/>
</dbReference>
<sequence length="871" mass="100037">MWPLLRKAYELNLSIEDKMMYFNLFVNSHNLKLEKEDEDFVKTKVQELISLPTKRNEGLVLMLTAMEQDPTLYIENWGPIIIGSIKCPGSYISKKLTLKILNRIVVNFSQESVYNDAFQKFIPHILPLLLKLDDEIYRHSCHTLAVLMRCIPKIVGPHMDEIEEFLFKKMDSMCTKTVEAIAECFAALPTCQMHFKKTKMVFKDMWRDIYRKISNTFHLILNDILLMSGDDSECININNTNVFKIPVQESETCTVLSRIRTFQTICKCLAKMLSSETSQVELPIEDVLLAIQRVFRVTNLVKLSNTDPNRELLKMAFPGMLNAVFVVFEAIILNFTIIEQCSNIVMFISKSLEGIHAASYNETSTRQARSAVWKLCNIWLTQFGAKGSSQMVREKFLIQEILKDIALDKTDSKQPKLTNEIKSEITVKNSKVLVCAEALKVLRIMILTGNCFMEKNCMDNISSTVIDIARELMLHLNLSKQFPFPYSNEKCRKRLYDVLLTCSIVGDPLQAKCIMKSVNIFRIALRDKSAKVSEVCHKGFKYCKLFLNPVKPPPDMIGFSNSDLFNKTVVPTNEAIKENWQNPSDMGRSSDVDMSNEEDQSQEEEGCNNTDDSIRLSHDHEEEDDYGNYRPVSNESQNLDDRNPDEEELYGSEIDSSQINIMKVKSCQDEHQLVEMKTEKHVSEEREANVPTYHNTHENTMHTNQNCADSESEEEEEEMEEETHVTNYGRENVNGIEYPEEEDGDHDEEDVEEEEEEDINEGDDEYMSDGKHSTDHYDERIVKRQRVMVEAEADETRVNTSPLSASSSEGGTQNEYQVNNKYSPRNKKTTVLTNIKDEENQNDSEKAVRSPTVKEMCGDFVLAEPESIEES</sequence>
<feature type="compositionally biased region" description="Acidic residues" evidence="1">
    <location>
        <begin position="710"/>
        <end position="721"/>
    </location>
</feature>
<reference evidence="2" key="1">
    <citation type="submission" date="2020-07" db="EMBL/GenBank/DDBJ databases">
        <title>Multicomponent nature underlies the extraordinary mechanical properties of spider dragline silk.</title>
        <authorList>
            <person name="Kono N."/>
            <person name="Nakamura H."/>
            <person name="Mori M."/>
            <person name="Yoshida Y."/>
            <person name="Ohtoshi R."/>
            <person name="Malay A.D."/>
            <person name="Moran D.A.P."/>
            <person name="Tomita M."/>
            <person name="Numata K."/>
            <person name="Arakawa K."/>
        </authorList>
    </citation>
    <scope>NUCLEOTIDE SEQUENCE</scope>
</reference>
<dbReference type="GO" id="GO:0006364">
    <property type="term" value="P:rRNA processing"/>
    <property type="evidence" value="ECO:0007669"/>
    <property type="project" value="TreeGrafter"/>
</dbReference>
<evidence type="ECO:0000256" key="1">
    <source>
        <dbReference type="SAM" id="MobiDB-lite"/>
    </source>
</evidence>
<keyword evidence="3" id="KW-1185">Reference proteome</keyword>
<dbReference type="InterPro" id="IPR011989">
    <property type="entry name" value="ARM-like"/>
</dbReference>
<dbReference type="OrthoDB" id="6431859at2759"/>
<dbReference type="PANTHER" id="PTHR34105:SF1">
    <property type="entry name" value="PROLINE-, GLUTAMIC ACID- AND LEUCINE-RICH PROTEIN 1"/>
    <property type="match status" value="1"/>
</dbReference>
<feature type="compositionally biased region" description="Acidic residues" evidence="1">
    <location>
        <begin position="594"/>
        <end position="606"/>
    </location>
</feature>
<dbReference type="EMBL" id="BMAO01000932">
    <property type="protein sequence ID" value="GFQ70109.1"/>
    <property type="molecule type" value="Genomic_DNA"/>
</dbReference>
<feature type="compositionally biased region" description="Polar residues" evidence="1">
    <location>
        <begin position="798"/>
        <end position="827"/>
    </location>
</feature>